<feature type="region of interest" description="Disordered" evidence="6">
    <location>
        <begin position="511"/>
        <end position="668"/>
    </location>
</feature>
<feature type="compositionally biased region" description="Gly residues" evidence="6">
    <location>
        <begin position="646"/>
        <end position="655"/>
    </location>
</feature>
<feature type="region of interest" description="Disordered" evidence="6">
    <location>
        <begin position="681"/>
        <end position="700"/>
    </location>
</feature>
<feature type="compositionally biased region" description="Gly residues" evidence="6">
    <location>
        <begin position="592"/>
        <end position="614"/>
    </location>
</feature>
<dbReference type="SUPFAM" id="SSF52540">
    <property type="entry name" value="P-loop containing nucleoside triphosphate hydrolases"/>
    <property type="match status" value="1"/>
</dbReference>
<evidence type="ECO:0000256" key="2">
    <source>
        <dbReference type="ARBA" id="ARBA00022562"/>
    </source>
</evidence>
<feature type="region of interest" description="Disordered" evidence="6">
    <location>
        <begin position="1"/>
        <end position="59"/>
    </location>
</feature>
<keyword evidence="5" id="KW-0067">ATP-binding</keyword>
<feature type="compositionally biased region" description="Basic and acidic residues" evidence="6">
    <location>
        <begin position="628"/>
        <end position="645"/>
    </location>
</feature>
<evidence type="ECO:0000256" key="5">
    <source>
        <dbReference type="ARBA" id="ARBA00022840"/>
    </source>
</evidence>
<comment type="subcellular location">
    <subcellularLocation>
        <location evidence="1">Host nucleus</location>
    </subcellularLocation>
</comment>
<evidence type="ECO:0000256" key="3">
    <source>
        <dbReference type="ARBA" id="ARBA00022705"/>
    </source>
</evidence>
<dbReference type="InterPro" id="IPR014015">
    <property type="entry name" value="Helicase_SF3_DNA-vir"/>
</dbReference>
<evidence type="ECO:0000256" key="4">
    <source>
        <dbReference type="ARBA" id="ARBA00022741"/>
    </source>
</evidence>
<evidence type="ECO:0000313" key="8">
    <source>
        <dbReference type="EMBL" id="APC23168.1"/>
    </source>
</evidence>
<dbReference type="GO" id="GO:0005524">
    <property type="term" value="F:ATP binding"/>
    <property type="evidence" value="ECO:0007669"/>
    <property type="project" value="UniProtKB-KW"/>
</dbReference>
<keyword evidence="2" id="KW-1048">Host nucleus</keyword>
<dbReference type="EMBL" id="KT961660">
    <property type="protein sequence ID" value="APC23168.1"/>
    <property type="molecule type" value="Genomic_DNA"/>
</dbReference>
<reference evidence="8" key="1">
    <citation type="submission" date="2015-10" db="EMBL/GenBank/DDBJ databases">
        <title>The complex fecal virome of captive rhesus macaques during acute and idiopathic chronic diarrhea.</title>
        <authorList>
            <person name="Kapusinszky B."/>
            <person name="Ardeshir A."/>
            <person name="Mulvaney U."/>
            <person name="Deng X."/>
            <person name="Delwart E.L."/>
        </authorList>
    </citation>
    <scope>NUCLEOTIDE SEQUENCE</scope>
    <source>
        <strain evidence="8">Cg5864</strain>
    </source>
</reference>
<feature type="compositionally biased region" description="Polar residues" evidence="6">
    <location>
        <begin position="38"/>
        <end position="52"/>
    </location>
</feature>
<feature type="compositionally biased region" description="Basic and acidic residues" evidence="6">
    <location>
        <begin position="658"/>
        <end position="668"/>
    </location>
</feature>
<dbReference type="Gene3D" id="3.40.50.300">
    <property type="entry name" value="P-loop containing nucleotide triphosphate hydrolases"/>
    <property type="match status" value="1"/>
</dbReference>
<dbReference type="GO" id="GO:0019079">
    <property type="term" value="P:viral genome replication"/>
    <property type="evidence" value="ECO:0007669"/>
    <property type="project" value="InterPro"/>
</dbReference>
<evidence type="ECO:0000256" key="1">
    <source>
        <dbReference type="ARBA" id="ARBA00004147"/>
    </source>
</evidence>
<dbReference type="PROSITE" id="PS51206">
    <property type="entry name" value="SF3_HELICASE_1"/>
    <property type="match status" value="1"/>
</dbReference>
<sequence>MHPLPGGHGHHQQSAGRPGTGLHQIPQGLGEPDGGTGHQTDQTQKEMASAGQQRRDAERGGVRKYIWTGSTCVEKDEILSTWAMTAQEIDLHTANLNMQTWMGLVLVIGKGDGEVLDIRDPRPVAFLISSVKNILDFIIVGEYNSEGILHYHVLVKTLMRGDSLQRSLQQKWETHKLAAMSDIEDPNPTLEICKCQKAHRPSALLSYMVKNPIFIAGFNEKNLRYTCSLYYWNAGQKYLEKKEEERRRKQNLPASVLQGGHPVTKDLLDIIYRHGCNTAEEIFRHNPDIIVQHLHKPGFMQIVKNCLAFVEATRGEWSLENNSRQYSPDPGVIHTCLSHQGLDIDEVDFIFYHWINKSHSKKNTILLLGPSNTGKTAFIRGLRGLFDSGEICNGQIFCFEGIVGKKLGVWEEPLISPESAEKCKQVFEGAPTTVPCKYKKPQPLDRTPIIITSNHVPWRYCTPEEQPFRNRMWIIPWNFHCDPPVFVRRSSSASCQCRGCQGGGGGEVPADLGAAGQMQGGEQPVQHVVPGSSPGRELGAGRAGSVSPAVDRGDAGSPGTAGGGAEPLWLHYGFHSTRPGGPGEQRSDQPGPGLGAGSPAGDRGGAGGDPGPGHTGVRIYRSGPGDGFHVEPLEHRGRDDADRGGAGRAGNGGGPTSDHQHGSDRGQHEELQPLVELDAGQAGGHQVETQEPGLGGEVGTLTIPSGGALVNC</sequence>
<proteinExistence type="predicted"/>
<evidence type="ECO:0000259" key="7">
    <source>
        <dbReference type="PROSITE" id="PS51206"/>
    </source>
</evidence>
<feature type="domain" description="SF3 helicase" evidence="7">
    <location>
        <begin position="343"/>
        <end position="490"/>
    </location>
</feature>
<dbReference type="InterPro" id="IPR001257">
    <property type="entry name" value="Parvovirus_NS1_helicase"/>
</dbReference>
<protein>
    <submittedName>
        <fullName evidence="8">NS1</fullName>
    </submittedName>
</protein>
<dbReference type="Pfam" id="PF01057">
    <property type="entry name" value="Parvo_NS1"/>
    <property type="match status" value="1"/>
</dbReference>
<keyword evidence="4" id="KW-0547">Nucleotide-binding</keyword>
<dbReference type="GO" id="GO:0042025">
    <property type="term" value="C:host cell nucleus"/>
    <property type="evidence" value="ECO:0007669"/>
    <property type="project" value="UniProtKB-SubCell"/>
</dbReference>
<keyword evidence="3" id="KW-0235">DNA replication</keyword>
<name>A0A1W5PTD1_9VIRU</name>
<accession>A0A1W5PTD1</accession>
<dbReference type="GO" id="GO:0006260">
    <property type="term" value="P:DNA replication"/>
    <property type="evidence" value="ECO:0007669"/>
    <property type="project" value="UniProtKB-KW"/>
</dbReference>
<organism evidence="8">
    <name type="scientific">Simian parvo-like virus 3</name>
    <dbReference type="NCBI Taxonomy" id="1917075"/>
    <lineage>
        <taxon>Viruses</taxon>
        <taxon>Monodnaviria</taxon>
        <taxon>Shotokuvirae</taxon>
        <taxon>Cossaviricota</taxon>
        <taxon>Quintoviricetes</taxon>
        <taxon>Piccovirales</taxon>
        <taxon>Parvoviridae</taxon>
    </lineage>
</organism>
<evidence type="ECO:0000256" key="6">
    <source>
        <dbReference type="SAM" id="MobiDB-lite"/>
    </source>
</evidence>
<dbReference type="InterPro" id="IPR027417">
    <property type="entry name" value="P-loop_NTPase"/>
</dbReference>